<gene>
    <name evidence="3" type="ORF">FGO68_gene1632</name>
</gene>
<keyword evidence="1" id="KW-0175">Coiled coil</keyword>
<evidence type="ECO:0000256" key="1">
    <source>
        <dbReference type="SAM" id="Coils"/>
    </source>
</evidence>
<keyword evidence="4" id="KW-1185">Reference proteome</keyword>
<organism evidence="3 4">
    <name type="scientific">Halteria grandinella</name>
    <dbReference type="NCBI Taxonomy" id="5974"/>
    <lineage>
        <taxon>Eukaryota</taxon>
        <taxon>Sar</taxon>
        <taxon>Alveolata</taxon>
        <taxon>Ciliophora</taxon>
        <taxon>Intramacronucleata</taxon>
        <taxon>Spirotrichea</taxon>
        <taxon>Stichotrichia</taxon>
        <taxon>Sporadotrichida</taxon>
        <taxon>Halteriidae</taxon>
        <taxon>Halteria</taxon>
    </lineage>
</organism>
<sequence>MAQRVIDQGDFGVQLAMKRFEVVMNQLREENQSLKIECKQAKNQLKTHKLEHASLINNIDIKEQLHELQSAFAEQLCRKDIQVENVLLENEQLKQERDFYLSQLSLIQSDKDGLNYRAKSSIEQIKTDQFYETPPKTNQLEEVKESQNNIAQIRPYELPDEQNTTIGSYRGTQQIYNGNIDSNPFNLENAENAIEEEKTEDINFDTQIDQSNESSPQTSSGRHQLLEKSD</sequence>
<reference evidence="3" key="1">
    <citation type="submission" date="2019-06" db="EMBL/GenBank/DDBJ databases">
        <authorList>
            <person name="Zheng W."/>
        </authorList>
    </citation>
    <scope>NUCLEOTIDE SEQUENCE</scope>
    <source>
        <strain evidence="3">QDHG01</strain>
    </source>
</reference>
<evidence type="ECO:0000313" key="3">
    <source>
        <dbReference type="EMBL" id="TNV80717.1"/>
    </source>
</evidence>
<feature type="compositionally biased region" description="Polar residues" evidence="2">
    <location>
        <begin position="204"/>
        <end position="222"/>
    </location>
</feature>
<evidence type="ECO:0000313" key="4">
    <source>
        <dbReference type="Proteomes" id="UP000785679"/>
    </source>
</evidence>
<dbReference type="Proteomes" id="UP000785679">
    <property type="component" value="Unassembled WGS sequence"/>
</dbReference>
<dbReference type="EMBL" id="RRYP01007127">
    <property type="protein sequence ID" value="TNV80717.1"/>
    <property type="molecule type" value="Genomic_DNA"/>
</dbReference>
<name>A0A8J8T3A1_HALGN</name>
<comment type="caution">
    <text evidence="3">The sequence shown here is derived from an EMBL/GenBank/DDBJ whole genome shotgun (WGS) entry which is preliminary data.</text>
</comment>
<feature type="compositionally biased region" description="Acidic residues" evidence="2">
    <location>
        <begin position="193"/>
        <end position="203"/>
    </location>
</feature>
<accession>A0A8J8T3A1</accession>
<dbReference type="AlphaFoldDB" id="A0A8J8T3A1"/>
<protein>
    <submittedName>
        <fullName evidence="3">Uncharacterized protein</fullName>
    </submittedName>
</protein>
<feature type="coiled-coil region" evidence="1">
    <location>
        <begin position="17"/>
        <end position="58"/>
    </location>
</feature>
<feature type="region of interest" description="Disordered" evidence="2">
    <location>
        <begin position="191"/>
        <end position="230"/>
    </location>
</feature>
<proteinExistence type="predicted"/>
<evidence type="ECO:0000256" key="2">
    <source>
        <dbReference type="SAM" id="MobiDB-lite"/>
    </source>
</evidence>